<feature type="domain" description="B box-type" evidence="9">
    <location>
        <begin position="202"/>
        <end position="236"/>
    </location>
</feature>
<dbReference type="PROSITE" id="PS50089">
    <property type="entry name" value="ZF_RING_2"/>
    <property type="match status" value="1"/>
</dbReference>
<accession>A0AAZ3QNU8</accession>
<dbReference type="Pfam" id="PF13765">
    <property type="entry name" value="PRY"/>
    <property type="match status" value="1"/>
</dbReference>
<dbReference type="Gene3D" id="3.30.40.10">
    <property type="entry name" value="Zinc/RING finger domain, C3HC4 (zinc finger)"/>
    <property type="match status" value="1"/>
</dbReference>
<dbReference type="SUPFAM" id="SSF57850">
    <property type="entry name" value="RING/U-box"/>
    <property type="match status" value="1"/>
</dbReference>
<keyword evidence="4" id="KW-0862">Zinc</keyword>
<evidence type="ECO:0000256" key="3">
    <source>
        <dbReference type="ARBA" id="ARBA00022771"/>
    </source>
</evidence>
<dbReference type="InterPro" id="IPR001870">
    <property type="entry name" value="B30.2/SPRY"/>
</dbReference>
<evidence type="ECO:0000313" key="11">
    <source>
        <dbReference type="Ensembl" id="ENSOTSP00005130992.1"/>
    </source>
</evidence>
<dbReference type="GeneTree" id="ENSGT00940000165001"/>
<dbReference type="InterPro" id="IPR006574">
    <property type="entry name" value="PRY"/>
</dbReference>
<dbReference type="PROSITE" id="PS00518">
    <property type="entry name" value="ZF_RING_1"/>
    <property type="match status" value="1"/>
</dbReference>
<gene>
    <name evidence="11" type="primary">LOC112226713</name>
</gene>
<reference evidence="12" key="1">
    <citation type="journal article" date="2018" name="PLoS ONE">
        <title>Chinook salmon (Oncorhynchus tshawytscha) genome and transcriptome.</title>
        <authorList>
            <person name="Christensen K.A."/>
            <person name="Leong J.S."/>
            <person name="Sakhrani D."/>
            <person name="Biagi C.A."/>
            <person name="Minkley D.R."/>
            <person name="Withler R.E."/>
            <person name="Rondeau E.B."/>
            <person name="Koop B.F."/>
            <person name="Devlin R.H."/>
        </authorList>
    </citation>
    <scope>NUCLEOTIDE SEQUENCE [LARGE SCALE GENOMIC DNA]</scope>
</reference>
<dbReference type="Gene3D" id="3.30.160.60">
    <property type="entry name" value="Classic Zinc Finger"/>
    <property type="match status" value="1"/>
</dbReference>
<keyword evidence="2" id="KW-0479">Metal-binding</keyword>
<name>A0AAZ3QNU8_ONCTS</name>
<dbReference type="SUPFAM" id="SSF49899">
    <property type="entry name" value="Concanavalin A-like lectins/glucanases"/>
    <property type="match status" value="1"/>
</dbReference>
<proteinExistence type="predicted"/>
<dbReference type="Pfam" id="PF00622">
    <property type="entry name" value="SPRY"/>
    <property type="match status" value="1"/>
</dbReference>
<keyword evidence="1" id="KW-0399">Innate immunity</keyword>
<dbReference type="PANTHER" id="PTHR25465:SF73">
    <property type="entry name" value="E3 UBIQUITIN_ISG15 LIGASE TRIM25 ISOFORM X1"/>
    <property type="match status" value="1"/>
</dbReference>
<evidence type="ECO:0000256" key="6">
    <source>
        <dbReference type="PROSITE-ProRule" id="PRU00024"/>
    </source>
</evidence>
<dbReference type="InterPro" id="IPR017907">
    <property type="entry name" value="Znf_RING_CS"/>
</dbReference>
<dbReference type="Gene3D" id="4.10.830.40">
    <property type="match status" value="1"/>
</dbReference>
<feature type="domain" description="B30.2/SPRY" evidence="10">
    <location>
        <begin position="344"/>
        <end position="538"/>
    </location>
</feature>
<dbReference type="InterPro" id="IPR003877">
    <property type="entry name" value="SPRY_dom"/>
</dbReference>
<evidence type="ECO:0000256" key="4">
    <source>
        <dbReference type="ARBA" id="ARBA00022833"/>
    </source>
</evidence>
<feature type="domain" description="RING-type" evidence="8">
    <location>
        <begin position="77"/>
        <end position="119"/>
    </location>
</feature>
<dbReference type="SUPFAM" id="SSF57845">
    <property type="entry name" value="B-box zinc-binding domain"/>
    <property type="match status" value="1"/>
</dbReference>
<dbReference type="PRINTS" id="PR01407">
    <property type="entry name" value="BUTYPHLNCDUF"/>
</dbReference>
<organism evidence="11 12">
    <name type="scientific">Oncorhynchus tshawytscha</name>
    <name type="common">Chinook salmon</name>
    <name type="synonym">Salmo tshawytscha</name>
    <dbReference type="NCBI Taxonomy" id="74940"/>
    <lineage>
        <taxon>Eukaryota</taxon>
        <taxon>Metazoa</taxon>
        <taxon>Chordata</taxon>
        <taxon>Craniata</taxon>
        <taxon>Vertebrata</taxon>
        <taxon>Euteleostomi</taxon>
        <taxon>Actinopterygii</taxon>
        <taxon>Neopterygii</taxon>
        <taxon>Teleostei</taxon>
        <taxon>Protacanthopterygii</taxon>
        <taxon>Salmoniformes</taxon>
        <taxon>Salmonidae</taxon>
        <taxon>Salmoninae</taxon>
        <taxon>Oncorhynchus</taxon>
    </lineage>
</organism>
<dbReference type="SMART" id="SM00184">
    <property type="entry name" value="RING"/>
    <property type="match status" value="1"/>
</dbReference>
<dbReference type="GO" id="GO:0045087">
    <property type="term" value="P:innate immune response"/>
    <property type="evidence" value="ECO:0007669"/>
    <property type="project" value="UniProtKB-KW"/>
</dbReference>
<keyword evidence="7" id="KW-0175">Coiled coil</keyword>
<evidence type="ECO:0000256" key="2">
    <source>
        <dbReference type="ARBA" id="ARBA00022723"/>
    </source>
</evidence>
<keyword evidence="5" id="KW-0391">Immunity</keyword>
<evidence type="ECO:0000256" key="7">
    <source>
        <dbReference type="SAM" id="Coils"/>
    </source>
</evidence>
<evidence type="ECO:0000256" key="5">
    <source>
        <dbReference type="ARBA" id="ARBA00022859"/>
    </source>
</evidence>
<reference evidence="11" key="2">
    <citation type="submission" date="2025-08" db="UniProtKB">
        <authorList>
            <consortium name="Ensembl"/>
        </authorList>
    </citation>
    <scope>IDENTIFICATION</scope>
</reference>
<keyword evidence="12" id="KW-1185">Reference proteome</keyword>
<reference evidence="11" key="3">
    <citation type="submission" date="2025-09" db="UniProtKB">
        <authorList>
            <consortium name="Ensembl"/>
        </authorList>
    </citation>
    <scope>IDENTIFICATION</scope>
</reference>
<dbReference type="InterPro" id="IPR003879">
    <property type="entry name" value="Butyrophylin_SPRY"/>
</dbReference>
<dbReference type="GO" id="GO:0005737">
    <property type="term" value="C:cytoplasm"/>
    <property type="evidence" value="ECO:0007669"/>
    <property type="project" value="UniProtKB-ARBA"/>
</dbReference>
<sequence>MTLRYETLFFSVFHTVFIDRYLGYIWTDLIQKRPSIDYGTSRCAKKEDGQSRKGSKMDEDCTIPLSSKTQLEVLLTCPVCHDIFKDPHQLSCGHSYCMVCLEGIIDFGSNMPFRCPDCRAYFGSTIDVQKSYTLANIAEDFRENLKAKKTESAYCDCCPEKQSLAVKTCLKCEVSLCQEHVQDHLQLPAYMGHPLVKPLGDLSRRRCPEHDDEVLRYYCSMSKTYICNICAMDKKQMNLTVDTTNVLGRKLTAFMEQQFQVLEGKLQECKDSVSKLKEDFKNERQNSNSKDSRINSVTVVLLCLWFIVLYYAYSSSLENQNLTDTLKKQETLLHDVYSSVAEFIVDNPPKGYRNADTREAQRALTLDVDSASPFLKVSLDLQSVERVKDKLSLPSHPSRFDKAPQVLTTQCYSSGRHYWEVEAKGYWDIAVSYQSIKRKGTDGPVFGLNKESWSITHNAKGNLFAYHNKMKREIANSLKGNRVTVVVDFAKGTITFSEVNINLTKLHQFNAQLSQPVCLGFGLYRVDPPSRVAIIKTQ</sequence>
<evidence type="ECO:0000313" key="12">
    <source>
        <dbReference type="Proteomes" id="UP000694402"/>
    </source>
</evidence>
<keyword evidence="3 6" id="KW-0863">Zinc-finger</keyword>
<dbReference type="Proteomes" id="UP000694402">
    <property type="component" value="Unassembled WGS sequence"/>
</dbReference>
<dbReference type="AlphaFoldDB" id="A0AAZ3QNU8"/>
<dbReference type="PROSITE" id="PS50188">
    <property type="entry name" value="B302_SPRY"/>
    <property type="match status" value="1"/>
</dbReference>
<evidence type="ECO:0000259" key="9">
    <source>
        <dbReference type="PROSITE" id="PS50119"/>
    </source>
</evidence>
<dbReference type="InterPro" id="IPR013320">
    <property type="entry name" value="ConA-like_dom_sf"/>
</dbReference>
<dbReference type="SMART" id="SM00449">
    <property type="entry name" value="SPRY"/>
    <property type="match status" value="1"/>
</dbReference>
<evidence type="ECO:0000259" key="8">
    <source>
        <dbReference type="PROSITE" id="PS50089"/>
    </source>
</evidence>
<dbReference type="InterPro" id="IPR001841">
    <property type="entry name" value="Znf_RING"/>
</dbReference>
<evidence type="ECO:0000259" key="10">
    <source>
        <dbReference type="PROSITE" id="PS50188"/>
    </source>
</evidence>
<dbReference type="PROSITE" id="PS50119">
    <property type="entry name" value="ZF_BBOX"/>
    <property type="match status" value="1"/>
</dbReference>
<dbReference type="SMART" id="SM00589">
    <property type="entry name" value="PRY"/>
    <property type="match status" value="1"/>
</dbReference>
<dbReference type="Pfam" id="PF13445">
    <property type="entry name" value="zf-RING_UBOX"/>
    <property type="match status" value="1"/>
</dbReference>
<protein>
    <submittedName>
        <fullName evidence="11">Uncharacterized protein</fullName>
    </submittedName>
</protein>
<dbReference type="InterPro" id="IPR027370">
    <property type="entry name" value="Znf-RING_euk"/>
</dbReference>
<dbReference type="InterPro" id="IPR000315">
    <property type="entry name" value="Znf_B-box"/>
</dbReference>
<dbReference type="Ensembl" id="ENSOTST00005179065.1">
    <property type="protein sequence ID" value="ENSOTSP00005130992.1"/>
    <property type="gene ID" value="ENSOTSG00005012122.2"/>
</dbReference>
<dbReference type="Gene3D" id="2.60.120.920">
    <property type="match status" value="1"/>
</dbReference>
<dbReference type="InterPro" id="IPR043136">
    <property type="entry name" value="B30.2/SPRY_sf"/>
</dbReference>
<dbReference type="InterPro" id="IPR013083">
    <property type="entry name" value="Znf_RING/FYVE/PHD"/>
</dbReference>
<evidence type="ECO:0000256" key="1">
    <source>
        <dbReference type="ARBA" id="ARBA00022588"/>
    </source>
</evidence>
<dbReference type="GO" id="GO:0008270">
    <property type="term" value="F:zinc ion binding"/>
    <property type="evidence" value="ECO:0007669"/>
    <property type="project" value="UniProtKB-KW"/>
</dbReference>
<dbReference type="PANTHER" id="PTHR25465">
    <property type="entry name" value="B-BOX DOMAIN CONTAINING"/>
    <property type="match status" value="1"/>
</dbReference>
<dbReference type="InterPro" id="IPR051051">
    <property type="entry name" value="E3_ubiq-ligase_TRIM/RNF"/>
</dbReference>
<feature type="coiled-coil region" evidence="7">
    <location>
        <begin position="259"/>
        <end position="286"/>
    </location>
</feature>